<dbReference type="PANTHER" id="PTHR43751">
    <property type="entry name" value="SULFATASE"/>
    <property type="match status" value="1"/>
</dbReference>
<dbReference type="Gene3D" id="3.40.720.10">
    <property type="entry name" value="Alkaline Phosphatase, subunit A"/>
    <property type="match status" value="1"/>
</dbReference>
<dbReference type="AlphaFoldDB" id="A0A8J3MYH7"/>
<dbReference type="InterPro" id="IPR000917">
    <property type="entry name" value="Sulfatase_N"/>
</dbReference>
<protein>
    <submittedName>
        <fullName evidence="2">Sulfatase</fullName>
    </submittedName>
</protein>
<dbReference type="PANTHER" id="PTHR43751:SF3">
    <property type="entry name" value="SULFATASE N-TERMINAL DOMAIN-CONTAINING PROTEIN"/>
    <property type="match status" value="1"/>
</dbReference>
<evidence type="ECO:0000313" key="2">
    <source>
        <dbReference type="EMBL" id="GHO50966.1"/>
    </source>
</evidence>
<organism evidence="2 3">
    <name type="scientific">Ktedonospora formicarum</name>
    <dbReference type="NCBI Taxonomy" id="2778364"/>
    <lineage>
        <taxon>Bacteria</taxon>
        <taxon>Bacillati</taxon>
        <taxon>Chloroflexota</taxon>
        <taxon>Ktedonobacteria</taxon>
        <taxon>Ktedonobacterales</taxon>
        <taxon>Ktedonobacteraceae</taxon>
        <taxon>Ktedonospora</taxon>
    </lineage>
</organism>
<reference evidence="2" key="1">
    <citation type="submission" date="2020-10" db="EMBL/GenBank/DDBJ databases">
        <title>Taxonomic study of unclassified bacteria belonging to the class Ktedonobacteria.</title>
        <authorList>
            <person name="Yabe S."/>
            <person name="Wang C.M."/>
            <person name="Zheng Y."/>
            <person name="Sakai Y."/>
            <person name="Cavaletti L."/>
            <person name="Monciardini P."/>
            <person name="Donadio S."/>
        </authorList>
    </citation>
    <scope>NUCLEOTIDE SEQUENCE</scope>
    <source>
        <strain evidence="2">SOSP1-1</strain>
    </source>
</reference>
<dbReference type="RefSeq" id="WP_220199918.1">
    <property type="nucleotide sequence ID" value="NZ_BNJF01000010.1"/>
</dbReference>
<name>A0A8J3MYH7_9CHLR</name>
<dbReference type="EMBL" id="BNJF01000010">
    <property type="protein sequence ID" value="GHO50966.1"/>
    <property type="molecule type" value="Genomic_DNA"/>
</dbReference>
<evidence type="ECO:0000313" key="3">
    <source>
        <dbReference type="Proteomes" id="UP000612362"/>
    </source>
</evidence>
<evidence type="ECO:0000259" key="1">
    <source>
        <dbReference type="Pfam" id="PF00884"/>
    </source>
</evidence>
<feature type="domain" description="Sulfatase N-terminal" evidence="1">
    <location>
        <begin position="3"/>
        <end position="338"/>
    </location>
</feature>
<dbReference type="Proteomes" id="UP000612362">
    <property type="component" value="Unassembled WGS sequence"/>
</dbReference>
<keyword evidence="3" id="KW-1185">Reference proteome</keyword>
<accession>A0A8J3MYH7</accession>
<proteinExistence type="predicted"/>
<sequence length="499" mass="56898">MRILYIDIDSLRPDHLGCYGYQRPTSPNIDRIAAQGIRFSNYFCSDSPCVPSRAACFSARPGIQNGVVAHEDTPAGSTMRYDHQTQDEAPLWMHHLVQAGMNTVSFSSYANRHLAGWFHFGFRQFNLSSLKNGNENADEVNAVALPWFEQHAHEDNWFVHLNYWDPHTSYTEPLSYMRHMENFPATPSWPDEEAIQEHQQTIGARTARLLWNDTIWEGYGKSQFPTMPDQIANRGDFEHLMNGYDGAIRFVDEHIGHVFAALERQGVLDETAIIISADHGEAFGELGQYMEHGTVSPAVNRVPLIVKWPGITENIMGSQRDELLLNIDLAPTVSDALGLSIPRGWVGQSFLSLLEGQTLTAPRSEIMLSHGLHTRQRAVYDGRWLYIRTYHPGLFVYPPQMLFDLDNDPHQTSDLAEHHPERVAQMDAQLRAWEHENIAITHQGDPMRAIQGSAPVMLGKSFVDFAERLRKQNREDDVQRLQTCWSRIEKDYTPQPIEQ</sequence>
<dbReference type="CDD" id="cd16148">
    <property type="entry name" value="sulfatase_like"/>
    <property type="match status" value="1"/>
</dbReference>
<dbReference type="SUPFAM" id="SSF53649">
    <property type="entry name" value="Alkaline phosphatase-like"/>
    <property type="match status" value="1"/>
</dbReference>
<dbReference type="InterPro" id="IPR017850">
    <property type="entry name" value="Alkaline_phosphatase_core_sf"/>
</dbReference>
<comment type="caution">
    <text evidence="2">The sequence shown here is derived from an EMBL/GenBank/DDBJ whole genome shotgun (WGS) entry which is preliminary data.</text>
</comment>
<dbReference type="InterPro" id="IPR052701">
    <property type="entry name" value="GAG_Ulvan_Degrading_Sulfatases"/>
</dbReference>
<dbReference type="Pfam" id="PF00884">
    <property type="entry name" value="Sulfatase"/>
    <property type="match status" value="1"/>
</dbReference>
<gene>
    <name evidence="2" type="ORF">KSX_91290</name>
</gene>